<evidence type="ECO:0000256" key="1">
    <source>
        <dbReference type="SAM" id="MobiDB-lite"/>
    </source>
</evidence>
<keyword evidence="2" id="KW-0472">Membrane</keyword>
<keyword evidence="4" id="KW-1185">Reference proteome</keyword>
<accession>A0ABP6N677</accession>
<keyword evidence="2" id="KW-0812">Transmembrane</keyword>
<gene>
    <name evidence="3" type="ORF">GCM10010521_22160</name>
</gene>
<feature type="region of interest" description="Disordered" evidence="1">
    <location>
        <begin position="1"/>
        <end position="54"/>
    </location>
</feature>
<organism evidence="3 4">
    <name type="scientific">Streptomyces rameus</name>
    <dbReference type="NCBI Taxonomy" id="68261"/>
    <lineage>
        <taxon>Bacteria</taxon>
        <taxon>Bacillati</taxon>
        <taxon>Actinomycetota</taxon>
        <taxon>Actinomycetes</taxon>
        <taxon>Kitasatosporales</taxon>
        <taxon>Streptomycetaceae</taxon>
        <taxon>Streptomyces</taxon>
    </lineage>
</organism>
<name>A0ABP6N677_9ACTN</name>
<proteinExistence type="predicted"/>
<feature type="compositionally biased region" description="Low complexity" evidence="1">
    <location>
        <begin position="36"/>
        <end position="53"/>
    </location>
</feature>
<evidence type="ECO:0000313" key="4">
    <source>
        <dbReference type="Proteomes" id="UP001500893"/>
    </source>
</evidence>
<dbReference type="Proteomes" id="UP001500893">
    <property type="component" value="Unassembled WGS sequence"/>
</dbReference>
<dbReference type="EMBL" id="BAAAVM010000026">
    <property type="protein sequence ID" value="GAA3135700.1"/>
    <property type="molecule type" value="Genomic_DNA"/>
</dbReference>
<reference evidence="4" key="1">
    <citation type="journal article" date="2019" name="Int. J. Syst. Evol. Microbiol.">
        <title>The Global Catalogue of Microorganisms (GCM) 10K type strain sequencing project: providing services to taxonomists for standard genome sequencing and annotation.</title>
        <authorList>
            <consortium name="The Broad Institute Genomics Platform"/>
            <consortium name="The Broad Institute Genome Sequencing Center for Infectious Disease"/>
            <person name="Wu L."/>
            <person name="Ma J."/>
        </authorList>
    </citation>
    <scope>NUCLEOTIDE SEQUENCE [LARGE SCALE GENOMIC DNA]</scope>
    <source>
        <strain evidence="4">JCM 11574</strain>
    </source>
</reference>
<comment type="caution">
    <text evidence="3">The sequence shown here is derived from an EMBL/GenBank/DDBJ whole genome shotgun (WGS) entry which is preliminary data.</text>
</comment>
<protein>
    <submittedName>
        <fullName evidence="3">Uncharacterized protein</fullName>
    </submittedName>
</protein>
<keyword evidence="2" id="KW-1133">Transmembrane helix</keyword>
<sequence>MAEATSGGRPVSDDELDPATGSDGDAPADPAPQNQTSSSSDDAPADPAASTPTWAQIGRGVGATITIIAALGGLILGVRAEQRADREEKRAAELSQKAFAEQVDFYRTPSAIIVMNGNPHPAEMRLLLPGRRLWWDLRSLEPCKKIKIPIDSLRASLRIHLPSMQVTDEELSSLWLEFQSPDGRSWARTGGGALAPSTWKPASLGVHMVDLRETWNRAPEDSPICGAP</sequence>
<feature type="transmembrane region" description="Helical" evidence="2">
    <location>
        <begin position="60"/>
        <end position="80"/>
    </location>
</feature>
<evidence type="ECO:0000256" key="2">
    <source>
        <dbReference type="SAM" id="Phobius"/>
    </source>
</evidence>
<evidence type="ECO:0000313" key="3">
    <source>
        <dbReference type="EMBL" id="GAA3135700.1"/>
    </source>
</evidence>